<dbReference type="InterPro" id="IPR008538">
    <property type="entry name" value="Uma2"/>
</dbReference>
<dbReference type="InterPro" id="IPR012296">
    <property type="entry name" value="Nuclease_put_TT1808"/>
</dbReference>
<comment type="caution">
    <text evidence="2">The sequence shown here is derived from an EMBL/GenBank/DDBJ whole genome shotgun (WGS) entry which is preliminary data.</text>
</comment>
<organism evidence="2 3">
    <name type="scientific">Litorilinea aerophila</name>
    <dbReference type="NCBI Taxonomy" id="1204385"/>
    <lineage>
        <taxon>Bacteria</taxon>
        <taxon>Bacillati</taxon>
        <taxon>Chloroflexota</taxon>
        <taxon>Caldilineae</taxon>
        <taxon>Caldilineales</taxon>
        <taxon>Caldilineaceae</taxon>
        <taxon>Litorilinea</taxon>
    </lineage>
</organism>
<dbReference type="GO" id="GO:0004519">
    <property type="term" value="F:endonuclease activity"/>
    <property type="evidence" value="ECO:0007669"/>
    <property type="project" value="UniProtKB-KW"/>
</dbReference>
<protein>
    <submittedName>
        <fullName evidence="2">Uma2 family endonuclease</fullName>
    </submittedName>
</protein>
<evidence type="ECO:0000313" key="2">
    <source>
        <dbReference type="EMBL" id="TQE94577.1"/>
    </source>
</evidence>
<dbReference type="PANTHER" id="PTHR33352:SF2">
    <property type="entry name" value="SLL0995 PROTEIN"/>
    <property type="match status" value="1"/>
</dbReference>
<keyword evidence="2" id="KW-0255">Endonuclease</keyword>
<evidence type="ECO:0000259" key="1">
    <source>
        <dbReference type="Pfam" id="PF05685"/>
    </source>
</evidence>
<dbReference type="InterPro" id="IPR011335">
    <property type="entry name" value="Restrct_endonuc-II-like"/>
</dbReference>
<dbReference type="EMBL" id="VIGC01000022">
    <property type="protein sequence ID" value="TQE94577.1"/>
    <property type="molecule type" value="Genomic_DNA"/>
</dbReference>
<sequence>MWTTSCLSTTWPAWNNWPRCWPRRERKMPVDEFTYGRRQVVTYDHTGQPHYQYRPLTPEDFLDPQEGDAFFHGQRHDQVVQALTRALRWHYRFHPSTIVLQGVKIRWADRSLPGPAPDLAVVLKGSEPRRPRTFFDVQQEGAHPRFVLEVTSPRLAHLDREAKREIYARAGVEEYFLVDWDDPGAEPRLVGYRLAHGAYVPLAPDVQGRLVSQVLHLALQAQPGETGVAWVDLRTGRPITPEPGWTDSPAEAQAEAHARARSIADSLSSFLAGGDHA</sequence>
<name>A0A540VCU1_9CHLR</name>
<dbReference type="Pfam" id="PF05685">
    <property type="entry name" value="Uma2"/>
    <property type="match status" value="1"/>
</dbReference>
<accession>A0A540VCU1</accession>
<proteinExistence type="predicted"/>
<dbReference type="SUPFAM" id="SSF52980">
    <property type="entry name" value="Restriction endonuclease-like"/>
    <property type="match status" value="1"/>
</dbReference>
<dbReference type="InParanoid" id="A0A540VCU1"/>
<reference evidence="2 3" key="1">
    <citation type="submission" date="2019-06" db="EMBL/GenBank/DDBJ databases">
        <title>Genome sequence of Litorilinea aerophila BAA-2444.</title>
        <authorList>
            <person name="Maclea K.S."/>
            <person name="Maurais E.G."/>
            <person name="Iannazzi L.C."/>
        </authorList>
    </citation>
    <scope>NUCLEOTIDE SEQUENCE [LARGE SCALE GENOMIC DNA]</scope>
    <source>
        <strain evidence="2 3">ATCC BAA-2444</strain>
    </source>
</reference>
<gene>
    <name evidence="2" type="ORF">FKZ61_15955</name>
</gene>
<keyword evidence="2" id="KW-0540">Nuclease</keyword>
<keyword evidence="2" id="KW-0378">Hydrolase</keyword>
<evidence type="ECO:0000313" key="3">
    <source>
        <dbReference type="Proteomes" id="UP000317371"/>
    </source>
</evidence>
<keyword evidence="3" id="KW-1185">Reference proteome</keyword>
<dbReference type="Gene3D" id="3.90.1570.10">
    <property type="entry name" value="tt1808, chain A"/>
    <property type="match status" value="1"/>
</dbReference>
<feature type="domain" description="Putative restriction endonuclease" evidence="1">
    <location>
        <begin position="73"/>
        <end position="213"/>
    </location>
</feature>
<dbReference type="Proteomes" id="UP000317371">
    <property type="component" value="Unassembled WGS sequence"/>
</dbReference>
<dbReference type="AlphaFoldDB" id="A0A540VCU1"/>
<dbReference type="PANTHER" id="PTHR33352">
    <property type="entry name" value="SLR1095 PROTEIN"/>
    <property type="match status" value="1"/>
</dbReference>
<dbReference type="CDD" id="cd06260">
    <property type="entry name" value="DUF820-like"/>
    <property type="match status" value="1"/>
</dbReference>
<dbReference type="OrthoDB" id="557157at2"/>